<dbReference type="RefSeq" id="WP_050726359.1">
    <property type="nucleotide sequence ID" value="NZ_CP012332.1"/>
</dbReference>
<dbReference type="STRING" id="1391653.AKJ08_2533"/>
<reference evidence="2 3" key="1">
    <citation type="submission" date="2015-08" db="EMBL/GenBank/DDBJ databases">
        <authorList>
            <person name="Babu N.S."/>
            <person name="Beckwith C.J."/>
            <person name="Beseler K.G."/>
            <person name="Brison A."/>
            <person name="Carone J.V."/>
            <person name="Caskin T.P."/>
            <person name="Diamond M."/>
            <person name="Durham M.E."/>
            <person name="Foxe J.M."/>
            <person name="Go M."/>
            <person name="Henderson B.A."/>
            <person name="Jones I.B."/>
            <person name="McGettigan J.A."/>
            <person name="Micheletti S.J."/>
            <person name="Nasrallah M.E."/>
            <person name="Ortiz D."/>
            <person name="Piller C.R."/>
            <person name="Privatt S.R."/>
            <person name="Schneider S.L."/>
            <person name="Sharp S."/>
            <person name="Smith T.C."/>
            <person name="Stanton J.D."/>
            <person name="Ullery H.E."/>
            <person name="Wilson R.J."/>
            <person name="Serrano M.G."/>
            <person name="Buck G."/>
            <person name="Lee V."/>
            <person name="Wang Y."/>
            <person name="Carvalho R."/>
            <person name="Voegtly L."/>
            <person name="Shi R."/>
            <person name="Duckworth R."/>
            <person name="Johnson A."/>
            <person name="Loviza R."/>
            <person name="Walstead R."/>
            <person name="Shah Z."/>
            <person name="Kiflezghi M."/>
            <person name="Wade K."/>
            <person name="Ball S.L."/>
            <person name="Bradley K.W."/>
            <person name="Asai D.J."/>
            <person name="Bowman C.A."/>
            <person name="Russell D.A."/>
            <person name="Pope W.H."/>
            <person name="Jacobs-Sera D."/>
            <person name="Hendrix R.W."/>
            <person name="Hatfull G.F."/>
        </authorList>
    </citation>
    <scope>NUCLEOTIDE SEQUENCE [LARGE SCALE GENOMIC DNA]</scope>
    <source>
        <strain evidence="2 3">DSM 27710</strain>
    </source>
</reference>
<dbReference type="GO" id="GO:0032259">
    <property type="term" value="P:methylation"/>
    <property type="evidence" value="ECO:0007669"/>
    <property type="project" value="UniProtKB-KW"/>
</dbReference>
<dbReference type="Gene3D" id="3.40.50.150">
    <property type="entry name" value="Vaccinia Virus protein VP39"/>
    <property type="match status" value="1"/>
</dbReference>
<accession>A0A0K1PFD3</accession>
<gene>
    <name evidence="2" type="ORF">AKJ08_2533</name>
</gene>
<dbReference type="Proteomes" id="UP000055590">
    <property type="component" value="Chromosome"/>
</dbReference>
<dbReference type="GO" id="GO:0008168">
    <property type="term" value="F:methyltransferase activity"/>
    <property type="evidence" value="ECO:0007669"/>
    <property type="project" value="UniProtKB-KW"/>
</dbReference>
<feature type="domain" description="Methyltransferase" evidence="1">
    <location>
        <begin position="52"/>
        <end position="147"/>
    </location>
</feature>
<dbReference type="Pfam" id="PF13649">
    <property type="entry name" value="Methyltransf_25"/>
    <property type="match status" value="1"/>
</dbReference>
<organism evidence="2 3">
    <name type="scientific">Vulgatibacter incomptus</name>
    <dbReference type="NCBI Taxonomy" id="1391653"/>
    <lineage>
        <taxon>Bacteria</taxon>
        <taxon>Pseudomonadati</taxon>
        <taxon>Myxococcota</taxon>
        <taxon>Myxococcia</taxon>
        <taxon>Myxococcales</taxon>
        <taxon>Cystobacterineae</taxon>
        <taxon>Vulgatibacteraceae</taxon>
        <taxon>Vulgatibacter</taxon>
    </lineage>
</organism>
<evidence type="ECO:0000313" key="2">
    <source>
        <dbReference type="EMBL" id="AKU92146.1"/>
    </source>
</evidence>
<dbReference type="EMBL" id="CP012332">
    <property type="protein sequence ID" value="AKU92146.1"/>
    <property type="molecule type" value="Genomic_DNA"/>
</dbReference>
<evidence type="ECO:0000313" key="3">
    <source>
        <dbReference type="Proteomes" id="UP000055590"/>
    </source>
</evidence>
<dbReference type="SUPFAM" id="SSF53335">
    <property type="entry name" value="S-adenosyl-L-methionine-dependent methyltransferases"/>
    <property type="match status" value="1"/>
</dbReference>
<proteinExistence type="predicted"/>
<dbReference type="InterPro" id="IPR041698">
    <property type="entry name" value="Methyltransf_25"/>
</dbReference>
<dbReference type="Gene3D" id="2.20.25.110">
    <property type="entry name" value="S-adenosyl-L-methionine-dependent methyltransferases"/>
    <property type="match status" value="1"/>
</dbReference>
<dbReference type="InterPro" id="IPR029063">
    <property type="entry name" value="SAM-dependent_MTases_sf"/>
</dbReference>
<dbReference type="AlphaFoldDB" id="A0A0K1PFD3"/>
<name>A0A0K1PFD3_9BACT</name>
<dbReference type="KEGG" id="vin:AKJ08_2533"/>
<keyword evidence="2" id="KW-0489">Methyltransferase</keyword>
<keyword evidence="2" id="KW-0808">Transferase</keyword>
<protein>
    <submittedName>
        <fullName evidence="2">Methyltransferase</fullName>
    </submittedName>
</protein>
<sequence length="274" mass="30516">MHSVTKPVTTGDIYDKPLLYDIAFSYRDFPSEVDALAAWYARVAGKASPGSVIELACGPADHAVEWDRRGAQAAALDLSKAMCEYAVGKASLQGAKVEVFCADMIDFALERRFDLALLMINSVAHIHTVEAMVRHLRSVAAHLEPDGVYVLELQHPRDFVGRGARPTGVSRPWRVERFGLSVETRWGSPDDPYDPVRQLFEAHVEIHASDGEREEVVRETCTMRDWGYGELEAAVKLSGAFEIAELHGDFLADAPFDESSWRMIVVLRRSDLKV</sequence>
<dbReference type="OrthoDB" id="9786503at2"/>
<evidence type="ECO:0000259" key="1">
    <source>
        <dbReference type="Pfam" id="PF13649"/>
    </source>
</evidence>
<keyword evidence="3" id="KW-1185">Reference proteome</keyword>